<reference evidence="2 3" key="1">
    <citation type="submission" date="2019-08" db="EMBL/GenBank/DDBJ databases">
        <title>Parahaliea maris sp. nov., isolated from the surface seawater.</title>
        <authorList>
            <person name="Liu Y."/>
        </authorList>
    </citation>
    <scope>NUCLEOTIDE SEQUENCE [LARGE SCALE GENOMIC DNA]</scope>
    <source>
        <strain evidence="2 3">HSLHS9</strain>
    </source>
</reference>
<dbReference type="SUPFAM" id="SSF82714">
    <property type="entry name" value="Multidrug efflux transporter AcrB TolC docking domain, DN and DC subdomains"/>
    <property type="match status" value="2"/>
</dbReference>
<feature type="transmembrane region" description="Helical" evidence="1">
    <location>
        <begin position="357"/>
        <end position="376"/>
    </location>
</feature>
<sequence>MGGPVRWFIHNPIAANLLMVFLVIGGLFGLPALDKQFFPEFEINKVRVSLAYPGAGPREVEEQICQRIEEAVHDLTGVKEIRSKAREGMGEVVVEAEPGYDMQRLTAEVKTRVDAINTFPVDAERPVVTEMAFRHHMAIVTLAGDIGERNLKQLGERLRDDLSAQPDVSVVELDTPRPYELAVEISEVTLRRYGLTFDDVANAIRAASLNLPAGAIKDEGGDIRLQTRGQAYTGSDFARIPLMTRRDGTQMLLGEVATIVDGFQDVDVRNRFNDKPSLNMHVFVTSHPNTLATSERVKAWVESTRAGLPEGVELVMWRDSSDPFKARVDTLLKNGLGGLVLVFAVLVLFLRPLLAMWVCVGIGVAFMGTLFLLQYTGVSLNMISLFAFLLILGIVVDDAIIVGEAIHSRQSVGEAGANGALSGAQSVIKPVMFAVISTMIFFVPMFFMPGDMARAAMAIPVVVIIALALSLVECLLILPPHLAHMRPPRPSRFALLRFLESLRLRCADGMTRFASERYRPFLERCLRHNVLVSALFLCLLLVSLAIYAGGWIRAGFFPSVNSDYVEAEVELPEGGAFADSLAALRQIESAALRVKTRYNADPAYGGQQAIGHIDSRANESSLKVVMETQSEGVDTAALARDWRDAIGELGPVEDFNMDYTINERGKPIRLVLAAPEVAALNAVSEELRQVLESYPGVFNVNDSLQAPRQEIVLDLKPAAENLGITLADLARQVREAFYGAEAQRIPRTKEDVRVMVRYPEEERLSVANLQELRVRTPAGAQVPFATVAEMRFEPGYMTIERLDRKRTLEVSADVTEGASDPRAVVDDIVARYLPQWQQRYPGLTLALDGELEEEGAFMGAMLKYTALAMLAIYALMAIPFRSYFQPILVLTAVPFGVMGAIFGHLILNWQISMFSLLGVIACAGVVVNDNLVLIDRINQLRAAGHGVLEALGQAGQDRFRPIILTSLTTFIGLVPIMSETSVQAQFLIPMVTSLAFGVLFATGITLLLVPCLYLMGEQVARRLSRPRNAGLVVEES</sequence>
<dbReference type="PANTHER" id="PTHR32063">
    <property type="match status" value="1"/>
</dbReference>
<proteinExistence type="predicted"/>
<feature type="transmembrane region" description="Helical" evidence="1">
    <location>
        <begin position="12"/>
        <end position="33"/>
    </location>
</feature>
<dbReference type="Gene3D" id="3.30.70.1440">
    <property type="entry name" value="Multidrug efflux transporter AcrB pore domain"/>
    <property type="match status" value="1"/>
</dbReference>
<dbReference type="AlphaFoldDB" id="A0A5C9A318"/>
<keyword evidence="1" id="KW-1133">Transmembrane helix</keyword>
<keyword evidence="1" id="KW-0472">Membrane</keyword>
<evidence type="ECO:0000313" key="2">
    <source>
        <dbReference type="EMBL" id="TXS94342.1"/>
    </source>
</evidence>
<feature type="transmembrane region" description="Helical" evidence="1">
    <location>
        <begin position="913"/>
        <end position="933"/>
    </location>
</feature>
<keyword evidence="3" id="KW-1185">Reference proteome</keyword>
<feature type="transmembrane region" description="Helical" evidence="1">
    <location>
        <begin position="530"/>
        <end position="552"/>
    </location>
</feature>
<feature type="transmembrane region" description="Helical" evidence="1">
    <location>
        <begin position="382"/>
        <end position="406"/>
    </location>
</feature>
<dbReference type="InterPro" id="IPR001036">
    <property type="entry name" value="Acrflvin-R"/>
</dbReference>
<feature type="transmembrane region" description="Helical" evidence="1">
    <location>
        <begin position="453"/>
        <end position="478"/>
    </location>
</feature>
<dbReference type="PANTHER" id="PTHR32063:SF33">
    <property type="entry name" value="RND SUPERFAMILY EFFLUX PUMP PERMEASE COMPONENT"/>
    <property type="match status" value="1"/>
</dbReference>
<feature type="transmembrane region" description="Helical" evidence="1">
    <location>
        <begin position="861"/>
        <end position="880"/>
    </location>
</feature>
<dbReference type="SUPFAM" id="SSF82693">
    <property type="entry name" value="Multidrug efflux transporter AcrB pore domain, PN1, PN2, PC1 and PC2 subdomains"/>
    <property type="match status" value="2"/>
</dbReference>
<dbReference type="PRINTS" id="PR00702">
    <property type="entry name" value="ACRIFLAVINRP"/>
</dbReference>
<dbReference type="GO" id="GO:0042910">
    <property type="term" value="F:xenobiotic transmembrane transporter activity"/>
    <property type="evidence" value="ECO:0007669"/>
    <property type="project" value="TreeGrafter"/>
</dbReference>
<dbReference type="Proteomes" id="UP000321039">
    <property type="component" value="Unassembled WGS sequence"/>
</dbReference>
<feature type="transmembrane region" description="Helical" evidence="1">
    <location>
        <begin position="331"/>
        <end position="350"/>
    </location>
</feature>
<dbReference type="GO" id="GO:0005886">
    <property type="term" value="C:plasma membrane"/>
    <property type="evidence" value="ECO:0007669"/>
    <property type="project" value="TreeGrafter"/>
</dbReference>
<dbReference type="EMBL" id="VRZA01000003">
    <property type="protein sequence ID" value="TXS94342.1"/>
    <property type="molecule type" value="Genomic_DNA"/>
</dbReference>
<feature type="transmembrane region" description="Helical" evidence="1">
    <location>
        <begin position="990"/>
        <end position="1015"/>
    </location>
</feature>
<feature type="transmembrane region" description="Helical" evidence="1">
    <location>
        <begin position="961"/>
        <end position="978"/>
    </location>
</feature>
<feature type="transmembrane region" description="Helical" evidence="1">
    <location>
        <begin position="427"/>
        <end position="447"/>
    </location>
</feature>
<keyword evidence="1" id="KW-0812">Transmembrane</keyword>
<gene>
    <name evidence="2" type="ORF">FV139_11860</name>
</gene>
<evidence type="ECO:0000313" key="3">
    <source>
        <dbReference type="Proteomes" id="UP000321039"/>
    </source>
</evidence>
<dbReference type="Gene3D" id="3.30.70.1320">
    <property type="entry name" value="Multidrug efflux transporter AcrB pore domain like"/>
    <property type="match status" value="1"/>
</dbReference>
<dbReference type="InterPro" id="IPR027463">
    <property type="entry name" value="AcrB_DN_DC_subdom"/>
</dbReference>
<dbReference type="Gene3D" id="3.30.70.1430">
    <property type="entry name" value="Multidrug efflux transporter AcrB pore domain"/>
    <property type="match status" value="2"/>
</dbReference>
<dbReference type="Gene3D" id="3.30.2090.10">
    <property type="entry name" value="Multidrug efflux transporter AcrB TolC docking domain, DN and DC subdomains"/>
    <property type="match status" value="2"/>
</dbReference>
<evidence type="ECO:0000256" key="1">
    <source>
        <dbReference type="SAM" id="Phobius"/>
    </source>
</evidence>
<organism evidence="2 3">
    <name type="scientific">Parahaliea maris</name>
    <dbReference type="NCBI Taxonomy" id="2716870"/>
    <lineage>
        <taxon>Bacteria</taxon>
        <taxon>Pseudomonadati</taxon>
        <taxon>Pseudomonadota</taxon>
        <taxon>Gammaproteobacteria</taxon>
        <taxon>Cellvibrionales</taxon>
        <taxon>Halieaceae</taxon>
        <taxon>Parahaliea</taxon>
    </lineage>
</organism>
<dbReference type="Pfam" id="PF00873">
    <property type="entry name" value="ACR_tran"/>
    <property type="match status" value="1"/>
</dbReference>
<protein>
    <submittedName>
        <fullName evidence="2">Efflux RND transporter permease subunit</fullName>
    </submittedName>
</protein>
<dbReference type="SUPFAM" id="SSF82866">
    <property type="entry name" value="Multidrug efflux transporter AcrB transmembrane domain"/>
    <property type="match status" value="2"/>
</dbReference>
<name>A0A5C9A318_9GAMM</name>
<comment type="caution">
    <text evidence="2">The sequence shown here is derived from an EMBL/GenBank/DDBJ whole genome shotgun (WGS) entry which is preliminary data.</text>
</comment>
<feature type="transmembrane region" description="Helical" evidence="1">
    <location>
        <begin position="887"/>
        <end position="907"/>
    </location>
</feature>
<accession>A0A5C9A318</accession>
<dbReference type="Gene3D" id="1.20.1640.10">
    <property type="entry name" value="Multidrug efflux transporter AcrB transmembrane domain"/>
    <property type="match status" value="2"/>
</dbReference>